<keyword evidence="3" id="KW-1185">Reference proteome</keyword>
<feature type="transmembrane region" description="Helical" evidence="1">
    <location>
        <begin position="29"/>
        <end position="50"/>
    </location>
</feature>
<keyword evidence="1" id="KW-0472">Membrane</keyword>
<keyword evidence="1" id="KW-0812">Transmembrane</keyword>
<evidence type="ECO:0000256" key="1">
    <source>
        <dbReference type="SAM" id="Phobius"/>
    </source>
</evidence>
<dbReference type="PANTHER" id="PTHR33306:SF5">
    <property type="entry name" value="OXIDOREDUCTASE_TRANSITION METAL ION-BINDING PROTEIN"/>
    <property type="match status" value="1"/>
</dbReference>
<evidence type="ECO:0000313" key="2">
    <source>
        <dbReference type="EMBL" id="MQL97785.1"/>
    </source>
</evidence>
<dbReference type="AlphaFoldDB" id="A0A843VPA0"/>
<keyword evidence="1" id="KW-1133">Transmembrane helix</keyword>
<feature type="transmembrane region" description="Helical" evidence="1">
    <location>
        <begin position="101"/>
        <end position="120"/>
    </location>
</feature>
<evidence type="ECO:0000313" key="3">
    <source>
        <dbReference type="Proteomes" id="UP000652761"/>
    </source>
</evidence>
<comment type="caution">
    <text evidence="2">The sequence shown here is derived from an EMBL/GenBank/DDBJ whole genome shotgun (WGS) entry which is preliminary data.</text>
</comment>
<dbReference type="PANTHER" id="PTHR33306">
    <property type="entry name" value="EXPRESSED PROTEIN-RELATED-RELATED"/>
    <property type="match status" value="1"/>
</dbReference>
<reference evidence="2" key="1">
    <citation type="submission" date="2017-07" db="EMBL/GenBank/DDBJ databases">
        <title>Taro Niue Genome Assembly and Annotation.</title>
        <authorList>
            <person name="Atibalentja N."/>
            <person name="Keating K."/>
            <person name="Fields C.J."/>
        </authorList>
    </citation>
    <scope>NUCLEOTIDE SEQUENCE</scope>
    <source>
        <strain evidence="2">Niue_2</strain>
        <tissue evidence="2">Leaf</tissue>
    </source>
</reference>
<protein>
    <submittedName>
        <fullName evidence="2">Uncharacterized protein</fullName>
    </submittedName>
</protein>
<proteinExistence type="predicted"/>
<feature type="transmembrane region" description="Helical" evidence="1">
    <location>
        <begin position="62"/>
        <end position="81"/>
    </location>
</feature>
<gene>
    <name evidence="2" type="ORF">Taro_030476</name>
</gene>
<name>A0A843VPA0_COLES</name>
<accession>A0A843VPA0</accession>
<sequence>MASSTYDWRYYSTGGSSQRQEGETPPAALHLYVFLLVLVLFLGLSCYLSWESLLQGLLDQLRPAAALTPLALLLAVLWRLPLTDQLFHERGSLHRAGGSPWGLGLAVVFLAAMVFHQSALRERWFPLLGR</sequence>
<dbReference type="Proteomes" id="UP000652761">
    <property type="component" value="Unassembled WGS sequence"/>
</dbReference>
<organism evidence="2 3">
    <name type="scientific">Colocasia esculenta</name>
    <name type="common">Wild taro</name>
    <name type="synonym">Arum esculentum</name>
    <dbReference type="NCBI Taxonomy" id="4460"/>
    <lineage>
        <taxon>Eukaryota</taxon>
        <taxon>Viridiplantae</taxon>
        <taxon>Streptophyta</taxon>
        <taxon>Embryophyta</taxon>
        <taxon>Tracheophyta</taxon>
        <taxon>Spermatophyta</taxon>
        <taxon>Magnoliopsida</taxon>
        <taxon>Liliopsida</taxon>
        <taxon>Araceae</taxon>
        <taxon>Aroideae</taxon>
        <taxon>Colocasieae</taxon>
        <taxon>Colocasia</taxon>
    </lineage>
</organism>
<dbReference type="OrthoDB" id="683410at2759"/>
<dbReference type="EMBL" id="NMUH01002098">
    <property type="protein sequence ID" value="MQL97785.1"/>
    <property type="molecule type" value="Genomic_DNA"/>
</dbReference>